<evidence type="ECO:0008006" key="3">
    <source>
        <dbReference type="Google" id="ProtNLM"/>
    </source>
</evidence>
<protein>
    <recommendedName>
        <fullName evidence="3">DUF2442 domain-containing protein</fullName>
    </recommendedName>
</protein>
<evidence type="ECO:0000313" key="1">
    <source>
        <dbReference type="EMBL" id="KAK8005979.1"/>
    </source>
</evidence>
<dbReference type="Proteomes" id="UP001396898">
    <property type="component" value="Unassembled WGS sequence"/>
</dbReference>
<evidence type="ECO:0000313" key="2">
    <source>
        <dbReference type="Proteomes" id="UP001396898"/>
    </source>
</evidence>
<keyword evidence="2" id="KW-1185">Reference proteome</keyword>
<proteinExistence type="predicted"/>
<gene>
    <name evidence="1" type="ORF">PG991_012276</name>
</gene>
<sequence length="95" mass="9871">MAIVGASPPELAADVQGCELTHHVLHVQVLNSRQHLQPVVHDESLDGVFPVDVKDTGELAVFHDAGGLVAWDLHDVQLAGLGLGANGGQVPVVSV</sequence>
<name>A0ABR1RAA4_9PEZI</name>
<dbReference type="EMBL" id="JAQQWI010000017">
    <property type="protein sequence ID" value="KAK8005979.1"/>
    <property type="molecule type" value="Genomic_DNA"/>
</dbReference>
<reference evidence="1 2" key="1">
    <citation type="submission" date="2023-01" db="EMBL/GenBank/DDBJ databases">
        <title>Analysis of 21 Apiospora genomes using comparative genomics revels a genus with tremendous synthesis potential of carbohydrate active enzymes and secondary metabolites.</title>
        <authorList>
            <person name="Sorensen T."/>
        </authorList>
    </citation>
    <scope>NUCLEOTIDE SEQUENCE [LARGE SCALE GENOMIC DNA]</scope>
    <source>
        <strain evidence="1 2">CBS 20057</strain>
    </source>
</reference>
<accession>A0ABR1RAA4</accession>
<organism evidence="1 2">
    <name type="scientific">Apiospora marii</name>
    <dbReference type="NCBI Taxonomy" id="335849"/>
    <lineage>
        <taxon>Eukaryota</taxon>
        <taxon>Fungi</taxon>
        <taxon>Dikarya</taxon>
        <taxon>Ascomycota</taxon>
        <taxon>Pezizomycotina</taxon>
        <taxon>Sordariomycetes</taxon>
        <taxon>Xylariomycetidae</taxon>
        <taxon>Amphisphaeriales</taxon>
        <taxon>Apiosporaceae</taxon>
        <taxon>Apiospora</taxon>
    </lineage>
</organism>
<comment type="caution">
    <text evidence="1">The sequence shown here is derived from an EMBL/GenBank/DDBJ whole genome shotgun (WGS) entry which is preliminary data.</text>
</comment>